<dbReference type="PROSITE" id="PS00138">
    <property type="entry name" value="SUBTILASE_SER"/>
    <property type="match status" value="1"/>
</dbReference>
<evidence type="ECO:0000256" key="5">
    <source>
        <dbReference type="ARBA" id="ARBA00022825"/>
    </source>
</evidence>
<dbReference type="InterPro" id="IPR036852">
    <property type="entry name" value="Peptidase_S8/S53_dom_sf"/>
</dbReference>
<name>A0AAD8NYV3_TARER</name>
<dbReference type="GO" id="GO:0004252">
    <property type="term" value="F:serine-type endopeptidase activity"/>
    <property type="evidence" value="ECO:0007669"/>
    <property type="project" value="UniProtKB-UniRule"/>
</dbReference>
<evidence type="ECO:0000259" key="9">
    <source>
        <dbReference type="Pfam" id="PF17766"/>
    </source>
</evidence>
<evidence type="ECO:0000313" key="11">
    <source>
        <dbReference type="Proteomes" id="UP001229421"/>
    </source>
</evidence>
<dbReference type="InterPro" id="IPR041469">
    <property type="entry name" value="Subtilisin-like_FN3"/>
</dbReference>
<feature type="active site" description="Charge relay system" evidence="6 7">
    <location>
        <position position="23"/>
    </location>
</feature>
<dbReference type="InterPro" id="IPR045051">
    <property type="entry name" value="SBT"/>
</dbReference>
<evidence type="ECO:0000259" key="8">
    <source>
        <dbReference type="Pfam" id="PF00082"/>
    </source>
</evidence>
<dbReference type="InterPro" id="IPR015500">
    <property type="entry name" value="Peptidase_S8_subtilisin-rel"/>
</dbReference>
<dbReference type="AlphaFoldDB" id="A0AAD8NYV3"/>
<dbReference type="Gene3D" id="3.50.30.30">
    <property type="match status" value="2"/>
</dbReference>
<dbReference type="PANTHER" id="PTHR10795">
    <property type="entry name" value="PROPROTEIN CONVERTASE SUBTILISIN/KEXIN"/>
    <property type="match status" value="1"/>
</dbReference>
<evidence type="ECO:0000256" key="7">
    <source>
        <dbReference type="PROSITE-ProRule" id="PRU01240"/>
    </source>
</evidence>
<feature type="active site" description="Charge relay system" evidence="6 7">
    <location>
        <position position="82"/>
    </location>
</feature>
<dbReference type="Proteomes" id="UP001229421">
    <property type="component" value="Unassembled WGS sequence"/>
</dbReference>
<evidence type="ECO:0000256" key="6">
    <source>
        <dbReference type="PIRSR" id="PIRSR615500-1"/>
    </source>
</evidence>
<dbReference type="InterPro" id="IPR022398">
    <property type="entry name" value="Peptidase_S8_His-AS"/>
</dbReference>
<evidence type="ECO:0000256" key="2">
    <source>
        <dbReference type="ARBA" id="ARBA00022670"/>
    </source>
</evidence>
<keyword evidence="11" id="KW-1185">Reference proteome</keyword>
<evidence type="ECO:0000256" key="3">
    <source>
        <dbReference type="ARBA" id="ARBA00022729"/>
    </source>
</evidence>
<dbReference type="Pfam" id="PF00082">
    <property type="entry name" value="Peptidase_S8"/>
    <property type="match status" value="1"/>
</dbReference>
<keyword evidence="2 7" id="KW-0645">Protease</keyword>
<dbReference type="EMBL" id="JAUHHV010000005">
    <property type="protein sequence ID" value="KAK1425821.1"/>
    <property type="molecule type" value="Genomic_DNA"/>
</dbReference>
<sequence>MGLSRRTERRIAIESEIIIGVIDSGIWPESESFSDQGFGPIPAKWKGSCDGGITFVCNRKIIGARTFSVESRELSARDKDGHGTHVASIVAGNQVGGASYYGLADGVARGGVPSARLAIYKVCDPDCADTDILSAFDHAIADGVDIISVSLGHKDPPELTFDPIAIGAFHAIEKGILTVQAAGNDGPSLLSINSYAPWILTVGASYTDRKIVDKILLGAKDNIIVGNAINIFPSSDEASPLVYGKDVTSNCSETKARKPHVKILRSESVDNLRALFAASFSSRGPSRYMYDIIKPDVIAPGVEILAAFPPTDLPSGVALDINSLKFSILSGTSMACPHVSAAAAFVKSYRPEWSPSAIKSALMTTVSLIHCVRYYVTAWEFDASLNPEAEFAYGSGHIDPIKATNPGLVYETFFQEYHKIWCNISRTPGSVIPTNASCPTKLTPKEINYPSMAAQVQVRYAFVVSFPRIVTNVGQANSAYVATIEGNPSNFRFKVEPNTMRFMTQNEKKNFVVTVWGKGMKPQTIKRTSLLWTDGVHRVRSPIVIYTMGTSNGQRVLTTSKFQIIIILLIMTIVLMC</sequence>
<comment type="caution">
    <text evidence="10">The sequence shown here is derived from an EMBL/GenBank/DDBJ whole genome shotgun (WGS) entry which is preliminary data.</text>
</comment>
<dbReference type="PROSITE" id="PS00137">
    <property type="entry name" value="SUBTILASE_HIS"/>
    <property type="match status" value="1"/>
</dbReference>
<feature type="active site" description="Charge relay system" evidence="6 7">
    <location>
        <position position="333"/>
    </location>
</feature>
<evidence type="ECO:0000256" key="1">
    <source>
        <dbReference type="ARBA" id="ARBA00011073"/>
    </source>
</evidence>
<accession>A0AAD8NYV3</accession>
<dbReference type="GO" id="GO:0006508">
    <property type="term" value="P:proteolysis"/>
    <property type="evidence" value="ECO:0007669"/>
    <property type="project" value="UniProtKB-KW"/>
</dbReference>
<dbReference type="Pfam" id="PF17766">
    <property type="entry name" value="fn3_6"/>
    <property type="match status" value="1"/>
</dbReference>
<dbReference type="FunFam" id="3.40.50.200:FF:000006">
    <property type="entry name" value="Subtilisin-like protease SBT1.5"/>
    <property type="match status" value="1"/>
</dbReference>
<dbReference type="PRINTS" id="PR00723">
    <property type="entry name" value="SUBTILISIN"/>
</dbReference>
<evidence type="ECO:0000313" key="10">
    <source>
        <dbReference type="EMBL" id="KAK1425821.1"/>
    </source>
</evidence>
<reference evidence="10" key="1">
    <citation type="journal article" date="2023" name="bioRxiv">
        <title>Improved chromosome-level genome assembly for marigold (Tagetes erecta).</title>
        <authorList>
            <person name="Jiang F."/>
            <person name="Yuan L."/>
            <person name="Wang S."/>
            <person name="Wang H."/>
            <person name="Xu D."/>
            <person name="Wang A."/>
            <person name="Fan W."/>
        </authorList>
    </citation>
    <scope>NUCLEOTIDE SEQUENCE</scope>
    <source>
        <strain evidence="10">WSJ</strain>
        <tissue evidence="10">Leaf</tissue>
    </source>
</reference>
<dbReference type="PROSITE" id="PS51892">
    <property type="entry name" value="SUBTILASE"/>
    <property type="match status" value="1"/>
</dbReference>
<dbReference type="Gene3D" id="3.40.50.200">
    <property type="entry name" value="Peptidase S8/S53 domain"/>
    <property type="match status" value="2"/>
</dbReference>
<dbReference type="InterPro" id="IPR023828">
    <property type="entry name" value="Peptidase_S8_Ser-AS"/>
</dbReference>
<dbReference type="CDD" id="cd04852">
    <property type="entry name" value="Peptidases_S8_3"/>
    <property type="match status" value="1"/>
</dbReference>
<proteinExistence type="inferred from homology"/>
<protein>
    <submittedName>
        <fullName evidence="10">Uncharacterized protein</fullName>
    </submittedName>
</protein>
<evidence type="ECO:0000256" key="4">
    <source>
        <dbReference type="ARBA" id="ARBA00022801"/>
    </source>
</evidence>
<keyword evidence="4 7" id="KW-0378">Hydrolase</keyword>
<feature type="domain" description="Subtilisin-like protease fibronectin type-III" evidence="9">
    <location>
        <begin position="447"/>
        <end position="545"/>
    </location>
</feature>
<dbReference type="InterPro" id="IPR000209">
    <property type="entry name" value="Peptidase_S8/S53_dom"/>
</dbReference>
<gene>
    <name evidence="10" type="ORF">QVD17_21182</name>
</gene>
<dbReference type="Gene3D" id="2.60.40.2310">
    <property type="match status" value="1"/>
</dbReference>
<feature type="domain" description="Peptidase S8/S53" evidence="8">
    <location>
        <begin position="15"/>
        <end position="396"/>
    </location>
</feature>
<keyword evidence="3" id="KW-0732">Signal</keyword>
<keyword evidence="5 7" id="KW-0720">Serine protease</keyword>
<comment type="similarity">
    <text evidence="1 7">Belongs to the peptidase S8 family.</text>
</comment>
<organism evidence="10 11">
    <name type="scientific">Tagetes erecta</name>
    <name type="common">African marigold</name>
    <dbReference type="NCBI Taxonomy" id="13708"/>
    <lineage>
        <taxon>Eukaryota</taxon>
        <taxon>Viridiplantae</taxon>
        <taxon>Streptophyta</taxon>
        <taxon>Embryophyta</taxon>
        <taxon>Tracheophyta</taxon>
        <taxon>Spermatophyta</taxon>
        <taxon>Magnoliopsida</taxon>
        <taxon>eudicotyledons</taxon>
        <taxon>Gunneridae</taxon>
        <taxon>Pentapetalae</taxon>
        <taxon>asterids</taxon>
        <taxon>campanulids</taxon>
        <taxon>Asterales</taxon>
        <taxon>Asteraceae</taxon>
        <taxon>Asteroideae</taxon>
        <taxon>Heliantheae alliance</taxon>
        <taxon>Tageteae</taxon>
        <taxon>Tagetes</taxon>
    </lineage>
</organism>
<dbReference type="SUPFAM" id="SSF52743">
    <property type="entry name" value="Subtilisin-like"/>
    <property type="match status" value="1"/>
</dbReference>
<dbReference type="InterPro" id="IPR034197">
    <property type="entry name" value="Peptidases_S8_3"/>
</dbReference>